<feature type="domain" description="Coenzyme F420 hydrogenase/dehydrogenase beta subunit C-terminal" evidence="1">
    <location>
        <begin position="96"/>
        <end position="253"/>
    </location>
</feature>
<evidence type="ECO:0000313" key="3">
    <source>
        <dbReference type="Proteomes" id="UP000731465"/>
    </source>
</evidence>
<dbReference type="RefSeq" id="WP_219938313.1">
    <property type="nucleotide sequence ID" value="NZ_JAGFNY010000051.1"/>
</dbReference>
<dbReference type="PANTHER" id="PTHR43193:SF2">
    <property type="entry name" value="POLYFERREDOXIN PROTEIN FWDF"/>
    <property type="match status" value="1"/>
</dbReference>
<name>A0ABS7DIF9_9GAMM</name>
<evidence type="ECO:0000313" key="2">
    <source>
        <dbReference type="EMBL" id="MBW7571090.1"/>
    </source>
</evidence>
<sequence length="330" mass="38311">MFKNIKPLVYAVKHKNGDVIKNSSSGGAFTALSDVFLKEGNAVASCIYNYRNDRVEFRIYDDVETRNLARGSKYIQANIDDGFKKLVVWLNDNPNRNLLVVGSGCQMEGLRLLLEFKKLRERAILVDFICHGATSSGLWQEYIKNKGIKGKIDFLCFKDKRVNWHNPTAFAKVKGKEVSIKDFSEWFYGGWAIRESCYDCPFTKINRNTDITIGDFWGIENVIPDFADPMGVSLMIIQSERGYSLFEKIKDSIIFRECSQQDCLQPRLKSPPDCPKDRELFWHDIQMKGLEYCSRNYKEVVPEYFFCHCFIKKVKSIARKLFHSSWFKKL</sequence>
<reference evidence="2 3" key="1">
    <citation type="submission" date="2021-03" db="EMBL/GenBank/DDBJ databases">
        <title>Succinivibrio sp. nov. isolated from feces of cow.</title>
        <authorList>
            <person name="Choi J.-Y."/>
        </authorList>
    </citation>
    <scope>NUCLEOTIDE SEQUENCE [LARGE SCALE GENOMIC DNA]</scope>
    <source>
        <strain evidence="2 3">AGMB01872</strain>
    </source>
</reference>
<dbReference type="Proteomes" id="UP000731465">
    <property type="component" value="Unassembled WGS sequence"/>
</dbReference>
<gene>
    <name evidence="2" type="ORF">J5V48_09310</name>
</gene>
<dbReference type="EMBL" id="JAGFNY010000051">
    <property type="protein sequence ID" value="MBW7571090.1"/>
    <property type="molecule type" value="Genomic_DNA"/>
</dbReference>
<dbReference type="PANTHER" id="PTHR43193">
    <property type="match status" value="1"/>
</dbReference>
<dbReference type="InterPro" id="IPR007525">
    <property type="entry name" value="FrhB_FdhB_C"/>
</dbReference>
<organism evidence="2 3">
    <name type="scientific">Succinivibrio faecicola</name>
    <dbReference type="NCBI Taxonomy" id="2820300"/>
    <lineage>
        <taxon>Bacteria</taxon>
        <taxon>Pseudomonadati</taxon>
        <taxon>Pseudomonadota</taxon>
        <taxon>Gammaproteobacteria</taxon>
        <taxon>Aeromonadales</taxon>
        <taxon>Succinivibrionaceae</taxon>
        <taxon>Succinivibrio</taxon>
    </lineage>
</organism>
<accession>A0ABS7DIF9</accession>
<dbReference type="InterPro" id="IPR052977">
    <property type="entry name" value="Polyferredoxin-like_ET"/>
</dbReference>
<evidence type="ECO:0000259" key="1">
    <source>
        <dbReference type="Pfam" id="PF04432"/>
    </source>
</evidence>
<comment type="caution">
    <text evidence="2">The sequence shown here is derived from an EMBL/GenBank/DDBJ whole genome shotgun (WGS) entry which is preliminary data.</text>
</comment>
<protein>
    <submittedName>
        <fullName evidence="2">Coenzyme F420 hydrogenase/dehydrogenase, beta subunit C-terminal domain</fullName>
    </submittedName>
</protein>
<keyword evidence="3" id="KW-1185">Reference proteome</keyword>
<proteinExistence type="predicted"/>
<dbReference type="Pfam" id="PF04432">
    <property type="entry name" value="FrhB_FdhB_C"/>
    <property type="match status" value="1"/>
</dbReference>